<sequence length="162" mass="16601">MKASLILSTLALCSFTAAKDAKFTEDVKSIIHEFYPSETPSVAASVSTALASALWSVQSTWDNSPAQTSVQAAIFSAAPTSVQKSITESGYAYREIVTQAWFTKSVPKALQTAVQKEISAIESAASSVIGTGTSKAAAPTRGVEAVVIGAAVGLVGAAMAVL</sequence>
<dbReference type="Proteomes" id="UP001629113">
    <property type="component" value="Unassembled WGS sequence"/>
</dbReference>
<evidence type="ECO:0000313" key="3">
    <source>
        <dbReference type="Proteomes" id="UP001629113"/>
    </source>
</evidence>
<name>A0ABR4PDA7_9HELO</name>
<accession>A0ABR4PDA7</accession>
<organism evidence="2 3">
    <name type="scientific">Phlyctema vagabunda</name>
    <dbReference type="NCBI Taxonomy" id="108571"/>
    <lineage>
        <taxon>Eukaryota</taxon>
        <taxon>Fungi</taxon>
        <taxon>Dikarya</taxon>
        <taxon>Ascomycota</taxon>
        <taxon>Pezizomycotina</taxon>
        <taxon>Leotiomycetes</taxon>
        <taxon>Helotiales</taxon>
        <taxon>Dermateaceae</taxon>
        <taxon>Phlyctema</taxon>
    </lineage>
</organism>
<evidence type="ECO:0000256" key="1">
    <source>
        <dbReference type="SAM" id="SignalP"/>
    </source>
</evidence>
<gene>
    <name evidence="2" type="ORF">PVAG01_07704</name>
</gene>
<reference evidence="2 3" key="1">
    <citation type="submission" date="2024-06" db="EMBL/GenBank/DDBJ databases">
        <title>Complete genome of Phlyctema vagabunda strain 19-DSS-EL-015.</title>
        <authorList>
            <person name="Fiorenzani C."/>
        </authorList>
    </citation>
    <scope>NUCLEOTIDE SEQUENCE [LARGE SCALE GENOMIC DNA]</scope>
    <source>
        <strain evidence="2 3">19-DSS-EL-015</strain>
    </source>
</reference>
<evidence type="ECO:0000313" key="2">
    <source>
        <dbReference type="EMBL" id="KAL3421259.1"/>
    </source>
</evidence>
<keyword evidence="1" id="KW-0732">Signal</keyword>
<proteinExistence type="predicted"/>
<dbReference type="EMBL" id="JBFCZG010000006">
    <property type="protein sequence ID" value="KAL3421259.1"/>
    <property type="molecule type" value="Genomic_DNA"/>
</dbReference>
<keyword evidence="3" id="KW-1185">Reference proteome</keyword>
<protein>
    <submittedName>
        <fullName evidence="2">Uncharacterized protein</fullName>
    </submittedName>
</protein>
<comment type="caution">
    <text evidence="2">The sequence shown here is derived from an EMBL/GenBank/DDBJ whole genome shotgun (WGS) entry which is preliminary data.</text>
</comment>
<feature type="chain" id="PRO_5046421539" evidence="1">
    <location>
        <begin position="19"/>
        <end position="162"/>
    </location>
</feature>
<feature type="signal peptide" evidence="1">
    <location>
        <begin position="1"/>
        <end position="18"/>
    </location>
</feature>